<feature type="region of interest" description="Disordered" evidence="1">
    <location>
        <begin position="52"/>
        <end position="88"/>
    </location>
</feature>
<keyword evidence="3" id="KW-1185">Reference proteome</keyword>
<name>A0ABQ7DPD3_BRACR</name>
<gene>
    <name evidence="2" type="ORF">DY000_02034990</name>
</gene>
<dbReference type="EMBL" id="QGKV02000649">
    <property type="protein sequence ID" value="KAF3579140.1"/>
    <property type="molecule type" value="Genomic_DNA"/>
</dbReference>
<evidence type="ECO:0000313" key="2">
    <source>
        <dbReference type="EMBL" id="KAF3579140.1"/>
    </source>
</evidence>
<proteinExistence type="predicted"/>
<feature type="compositionally biased region" description="Polar residues" evidence="1">
    <location>
        <begin position="184"/>
        <end position="198"/>
    </location>
</feature>
<feature type="compositionally biased region" description="Basic and acidic residues" evidence="1">
    <location>
        <begin position="74"/>
        <end position="88"/>
    </location>
</feature>
<organism evidence="2 3">
    <name type="scientific">Brassica cretica</name>
    <name type="common">Mustard</name>
    <dbReference type="NCBI Taxonomy" id="69181"/>
    <lineage>
        <taxon>Eukaryota</taxon>
        <taxon>Viridiplantae</taxon>
        <taxon>Streptophyta</taxon>
        <taxon>Embryophyta</taxon>
        <taxon>Tracheophyta</taxon>
        <taxon>Spermatophyta</taxon>
        <taxon>Magnoliopsida</taxon>
        <taxon>eudicotyledons</taxon>
        <taxon>Gunneridae</taxon>
        <taxon>Pentapetalae</taxon>
        <taxon>rosids</taxon>
        <taxon>malvids</taxon>
        <taxon>Brassicales</taxon>
        <taxon>Brassicaceae</taxon>
        <taxon>Brassiceae</taxon>
        <taxon>Brassica</taxon>
    </lineage>
</organism>
<evidence type="ECO:0000256" key="1">
    <source>
        <dbReference type="SAM" id="MobiDB-lite"/>
    </source>
</evidence>
<feature type="compositionally biased region" description="Polar residues" evidence="1">
    <location>
        <begin position="63"/>
        <end position="73"/>
    </location>
</feature>
<evidence type="ECO:0000313" key="3">
    <source>
        <dbReference type="Proteomes" id="UP000266723"/>
    </source>
</evidence>
<comment type="caution">
    <text evidence="2">The sequence shown here is derived from an EMBL/GenBank/DDBJ whole genome shotgun (WGS) entry which is preliminary data.</text>
</comment>
<sequence length="274" mass="30846">MDTRQTTALSDMNKQIEELRASQTQQSEEIRKDIGGEISALKDIIEKYFANSPPFNQREGKQAESSSDLTGADTNRRPVPPDRFPPDQKRFSELFDDPLSELVSLKQGSDSIDAYLEKFDSAMTRITLAPEHALSIFLTNMNQHLALHVRQFNVTTVPAAAKIAKLHELSLAHTPAKTARPAFNPSQRSSFTQNKNQYSSTTPTTPNTTSNQNTKPILATPPHKRISFDEMQERKRKGLCMFCDEQFTPGHQLKHRRSEFLLLEADPTDSPCST</sequence>
<reference evidence="2 3" key="1">
    <citation type="journal article" date="2020" name="BMC Genomics">
        <title>Intraspecific diversification of the crop wild relative Brassica cretica Lam. using demographic model selection.</title>
        <authorList>
            <person name="Kioukis A."/>
            <person name="Michalopoulou V.A."/>
            <person name="Briers L."/>
            <person name="Pirintsos S."/>
            <person name="Studholme D.J."/>
            <person name="Pavlidis P."/>
            <person name="Sarris P.F."/>
        </authorList>
    </citation>
    <scope>NUCLEOTIDE SEQUENCE [LARGE SCALE GENOMIC DNA]</scope>
    <source>
        <strain evidence="3">cv. PFS-1207/04</strain>
    </source>
</reference>
<dbReference type="Proteomes" id="UP000266723">
    <property type="component" value="Unassembled WGS sequence"/>
</dbReference>
<feature type="region of interest" description="Disordered" evidence="1">
    <location>
        <begin position="176"/>
        <end position="224"/>
    </location>
</feature>
<protein>
    <recommendedName>
        <fullName evidence="4">Retrotransposon gag domain-containing protein</fullName>
    </recommendedName>
</protein>
<evidence type="ECO:0008006" key="4">
    <source>
        <dbReference type="Google" id="ProtNLM"/>
    </source>
</evidence>
<accession>A0ABQ7DPD3</accession>
<feature type="compositionally biased region" description="Low complexity" evidence="1">
    <location>
        <begin position="199"/>
        <end position="216"/>
    </location>
</feature>